<reference evidence="1 2" key="1">
    <citation type="submission" date="2016-05" db="EMBL/GenBank/DDBJ databases">
        <title>Genome Sequence of Pseudomonas citronellolis Strain SJTE-3, an Estrogens and Persistent Organic Pollutants degradation strain.</title>
        <authorList>
            <person name="Liang R."/>
        </authorList>
    </citation>
    <scope>NUCLEOTIDE SEQUENCE [LARGE SCALE GENOMIC DNA]</scope>
    <source>
        <strain evidence="1 2">SJTE-3</strain>
    </source>
</reference>
<dbReference type="RefSeq" id="WP_009621720.1">
    <property type="nucleotide sequence ID" value="NZ_CP014158.1"/>
</dbReference>
<dbReference type="AlphaFoldDB" id="A0A127MX48"/>
<dbReference type="InterPro" id="IPR011990">
    <property type="entry name" value="TPR-like_helical_dom_sf"/>
</dbReference>
<organism evidence="1 2">
    <name type="scientific">Pseudomonas citronellolis</name>
    <dbReference type="NCBI Taxonomy" id="53408"/>
    <lineage>
        <taxon>Bacteria</taxon>
        <taxon>Pseudomonadati</taxon>
        <taxon>Pseudomonadota</taxon>
        <taxon>Gammaproteobacteria</taxon>
        <taxon>Pseudomonadales</taxon>
        <taxon>Pseudomonadaceae</taxon>
        <taxon>Pseudomonas</taxon>
    </lineage>
</organism>
<dbReference type="Gene3D" id="1.25.40.10">
    <property type="entry name" value="Tetratricopeptide repeat domain"/>
    <property type="match status" value="1"/>
</dbReference>
<gene>
    <name evidence="1" type="ORF">A9C11_21570</name>
</gene>
<dbReference type="EMBL" id="CP015878">
    <property type="protein sequence ID" value="ANI16398.1"/>
    <property type="molecule type" value="Genomic_DNA"/>
</dbReference>
<evidence type="ECO:0000313" key="2">
    <source>
        <dbReference type="Proteomes" id="UP000077748"/>
    </source>
</evidence>
<protein>
    <submittedName>
        <fullName evidence="1">Uncharacterized protein</fullName>
    </submittedName>
</protein>
<name>A0A127MX48_9PSED</name>
<dbReference type="SUPFAM" id="SSF81901">
    <property type="entry name" value="HCP-like"/>
    <property type="match status" value="1"/>
</dbReference>
<dbReference type="GeneID" id="72997333"/>
<proteinExistence type="predicted"/>
<dbReference type="KEGG" id="pcq:PcP3B5_43200"/>
<accession>A0A127MX48</accession>
<evidence type="ECO:0000313" key="1">
    <source>
        <dbReference type="EMBL" id="ANI16398.1"/>
    </source>
</evidence>
<dbReference type="Proteomes" id="UP000077748">
    <property type="component" value="Chromosome"/>
</dbReference>
<sequence length="164" mass="18212">MGMRHPFSRLAVIGLPLCLAGCASHDAEQQHLLYRNDMLEAKLLIASADPGNYARANDLLERAREADQRGEVAFYEALLKIRQQAPADQALPLLERAAKAGQPYAIALLYRVYNQPMLGQEADALKAEEYRKAYAELDVAKSGYPNFERAGQIVDQLLSQQPAQ</sequence>